<dbReference type="EMBL" id="CP007217">
    <property type="protein sequence ID" value="AJR10289.1"/>
    <property type="molecule type" value="Genomic_DNA"/>
</dbReference>
<dbReference type="GeneID" id="1246325"/>
<dbReference type="OMA" id="NNISIGW"/>
<dbReference type="KEGG" id="cmg:NC81_01005"/>
<dbReference type="KEGG" id="cmx:DNC_01005"/>
<dbReference type="RefSeq" id="WP_010229795.1">
    <property type="nucleotide sequence ID" value="NZ_CP007217.1"/>
</dbReference>
<reference evidence="3 4" key="1">
    <citation type="submission" date="2014-02" db="EMBL/GenBank/DDBJ databases">
        <authorList>
            <person name="Chen C."/>
            <person name="Conrad T.A."/>
            <person name="Zhou Z."/>
            <person name="Lai Z."/>
            <person name="Zhong G."/>
        </authorList>
    </citation>
    <scope>NUCLEOTIDE SEQUENCE [LARGE SCALE GENOMIC DNA]</scope>
    <source>
        <strain evidence="3 4">Nigg3-28</strain>
    </source>
</reference>
<keyword evidence="2" id="KW-0812">Transmembrane</keyword>
<dbReference type="Proteomes" id="UP000260363">
    <property type="component" value="Chromosome"/>
</dbReference>
<keyword evidence="2" id="KW-1133">Transmembrane helix</keyword>
<evidence type="ECO:0000313" key="4">
    <source>
        <dbReference type="Proteomes" id="UP000260363"/>
    </source>
</evidence>
<keyword evidence="2" id="KW-0472">Membrane</keyword>
<evidence type="ECO:0000256" key="1">
    <source>
        <dbReference type="SAM" id="Coils"/>
    </source>
</evidence>
<keyword evidence="1" id="KW-0175">Coiled coil</keyword>
<protein>
    <submittedName>
        <fullName evidence="3">Uncharacterized protein</fullName>
    </submittedName>
</protein>
<feature type="transmembrane region" description="Helical" evidence="2">
    <location>
        <begin position="38"/>
        <end position="59"/>
    </location>
</feature>
<dbReference type="AlphaFoldDB" id="A0A069ZSQ9"/>
<gene>
    <name evidence="3" type="ORF">BD36_01075</name>
</gene>
<feature type="coiled-coil region" evidence="1">
    <location>
        <begin position="111"/>
        <end position="184"/>
    </location>
</feature>
<name>A0A069ZSQ9_CHLMR</name>
<accession>A0A069ZSQ9</accession>
<proteinExistence type="predicted"/>
<evidence type="ECO:0000313" key="3">
    <source>
        <dbReference type="EMBL" id="AJR10289.1"/>
    </source>
</evidence>
<dbReference type="STRING" id="83560.NC80_00990"/>
<sequence length="215" mass="23352">MTILSNDGTSEFVTSFINEVEMAKAAQFSRKDSIVKSFCVAGLISIIAGVAGLLTMGIVGCSMAAGWGLLGAIVASVVVAVGLCCLSVAVCLLVKKSNLWSKEHQLWMEMKSKFQSLLAEATTAAKALQEEVNNISIGWKNDTEIYKEDVSGYENVLEEQSLQLTQMRDQCGALQKENSSLRKKVFLHDMKALRESVKAGKQRLGIKKGRRASIS</sequence>
<organism evidence="3 4">
    <name type="scientific">Chlamydia muridarum</name>
    <dbReference type="NCBI Taxonomy" id="83560"/>
    <lineage>
        <taxon>Bacteria</taxon>
        <taxon>Pseudomonadati</taxon>
        <taxon>Chlamydiota</taxon>
        <taxon>Chlamydiia</taxon>
        <taxon>Chlamydiales</taxon>
        <taxon>Chlamydiaceae</taxon>
        <taxon>Chlamydia/Chlamydophila group</taxon>
        <taxon>Chlamydia</taxon>
    </lineage>
</organism>
<evidence type="ECO:0000256" key="2">
    <source>
        <dbReference type="SAM" id="Phobius"/>
    </source>
</evidence>
<feature type="transmembrane region" description="Helical" evidence="2">
    <location>
        <begin position="65"/>
        <end position="94"/>
    </location>
</feature>
<dbReference type="PATRIC" id="fig|83560.10.peg.202"/>
<dbReference type="KEGG" id="cmm:NC80_00990"/>